<sequence length="837" mass="93810">MEELITNLSKSLGSFCNHLQSSCDALKQSVDRRPIPLDSASSTFVQCLNRRVSTATVDLNLLDSMSFGTVSFEELLGHCYQVFDNNQTHLLHLQDRLKALGYIPQVDIEEEEEEEEDMLDSKERSSAVTGSAMNSFEEDPLFLDESLSLKNFGLSDVCLATLASQANQKVDDSDLSLGENMKYDEDKPSNIKGTYKPITDTIEVIREEEKDPNHAQVQAKRPVLQVSKDGYESLPSYMTNLASWEDLLAAVEKINSSLSKKEKTKGYDYFHQDEIEALDLGPKGRAYLLLLVRMNHLVVETIDGLISYRVFRSSPRLVAQLQNNQSSETAFVGTTHRNSCDKPCEAPSMLILSSLIRELGNVLTGSTGSDVRKLRPYDRNPKKARRQDDDPPDEGGSPRPGTNAVDPRSVISYKDSLLGGSDGDYMQEDEIFYDDDIEILEGNVIRTMVDGLISIQFSDRVQSLAERSLDRTIVLKLLGRRIGYVTLKNKIHDLWKPKRDIKLMDIENGYFLATFRSHEDYLIVLADGPWTIFGHYLTIEPWSPDFSLSQPYPSKVIAWLRLPGLPATFYKRSLIEEIGNCIGPVIRADYQTENGCRGRFARMAIRIDLNKPMVSKLLINGRIQVVEYESLPTICFDCGKYGHMHDSCPEKTPIAERTAPPPANTALPPGSDTDTFGPWMVVEWRQRRPARTLQTNGFGQTDTLPGGSRFNPISEEFVTAQESTRTVDPVHDGISRVHVDANQRKRKAIATARKQHAVHARHSSIVISENLDPNMQNSSMIPHETLACNNTLGIRKPPDPHLHLRPDHGENNICGTPTAHVISVDSRLIVHDSAMAE</sequence>
<evidence type="ECO:0000313" key="16">
    <source>
        <dbReference type="EMBL" id="KAK9037895.1"/>
    </source>
</evidence>
<dbReference type="InterPro" id="IPR036875">
    <property type="entry name" value="Znf_CCHC_sf"/>
</dbReference>
<keyword evidence="6" id="KW-0132">Cell division</keyword>
<accession>A0ABR2TKQ7</accession>
<comment type="caution">
    <text evidence="16">The sequence shown here is derived from an EMBL/GenBank/DDBJ whole genome shotgun (WGS) entry which is preliminary data.</text>
</comment>
<evidence type="ECO:0000256" key="2">
    <source>
        <dbReference type="ARBA" id="ARBA00004629"/>
    </source>
</evidence>
<evidence type="ECO:0000256" key="6">
    <source>
        <dbReference type="ARBA" id="ARBA00022618"/>
    </source>
</evidence>
<reference evidence="16 17" key="1">
    <citation type="journal article" date="2024" name="G3 (Bethesda)">
        <title>Genome assembly of Hibiscus sabdariffa L. provides insights into metabolisms of medicinal natural products.</title>
        <authorList>
            <person name="Kim T."/>
        </authorList>
    </citation>
    <scope>NUCLEOTIDE SEQUENCE [LARGE SCALE GENOMIC DNA]</scope>
    <source>
        <strain evidence="16">TK-2024</strain>
        <tissue evidence="16">Old leaves</tissue>
    </source>
</reference>
<dbReference type="Proteomes" id="UP001396334">
    <property type="component" value="Unassembled WGS sequence"/>
</dbReference>
<dbReference type="SUPFAM" id="SSF57756">
    <property type="entry name" value="Retrovirus zinc finger-like domains"/>
    <property type="match status" value="1"/>
</dbReference>
<keyword evidence="17" id="KW-1185">Reference proteome</keyword>
<keyword evidence="12" id="KW-0137">Centromere</keyword>
<comment type="subcellular location">
    <subcellularLocation>
        <location evidence="2">Chromosome</location>
        <location evidence="2">Centromere</location>
        <location evidence="2">Kinetochore</location>
    </subcellularLocation>
    <subcellularLocation>
        <location evidence="1">Cytoplasm</location>
        <location evidence="1">Cytoskeleton</location>
        <location evidence="1">Spindle</location>
    </subcellularLocation>
</comment>
<feature type="compositionally biased region" description="Basic and acidic residues" evidence="14">
    <location>
        <begin position="370"/>
        <end position="389"/>
    </location>
</feature>
<feature type="region of interest" description="Disordered" evidence="14">
    <location>
        <begin position="654"/>
        <end position="673"/>
    </location>
</feature>
<dbReference type="Pfam" id="PF14111">
    <property type="entry name" value="DUF4283"/>
    <property type="match status" value="1"/>
</dbReference>
<feature type="region of interest" description="Disordered" evidence="14">
    <location>
        <begin position="366"/>
        <end position="407"/>
    </location>
</feature>
<evidence type="ECO:0000259" key="15">
    <source>
        <dbReference type="PROSITE" id="PS50158"/>
    </source>
</evidence>
<evidence type="ECO:0000313" key="17">
    <source>
        <dbReference type="Proteomes" id="UP001396334"/>
    </source>
</evidence>
<proteinExistence type="inferred from homology"/>
<evidence type="ECO:0000256" key="12">
    <source>
        <dbReference type="ARBA" id="ARBA00023328"/>
    </source>
</evidence>
<dbReference type="InterPro" id="IPR025558">
    <property type="entry name" value="DUF4283"/>
</dbReference>
<dbReference type="EMBL" id="JBBPBN010000005">
    <property type="protein sequence ID" value="KAK9037895.1"/>
    <property type="molecule type" value="Genomic_DNA"/>
</dbReference>
<dbReference type="InterPro" id="IPR033341">
    <property type="entry name" value="SKA3"/>
</dbReference>
<keyword evidence="13" id="KW-0479">Metal-binding</keyword>
<keyword evidence="5" id="KW-0963">Cytoplasm</keyword>
<evidence type="ECO:0000256" key="11">
    <source>
        <dbReference type="ARBA" id="ARBA00023306"/>
    </source>
</evidence>
<evidence type="ECO:0000256" key="14">
    <source>
        <dbReference type="SAM" id="MobiDB-lite"/>
    </source>
</evidence>
<organism evidence="16 17">
    <name type="scientific">Hibiscus sabdariffa</name>
    <name type="common">roselle</name>
    <dbReference type="NCBI Taxonomy" id="183260"/>
    <lineage>
        <taxon>Eukaryota</taxon>
        <taxon>Viridiplantae</taxon>
        <taxon>Streptophyta</taxon>
        <taxon>Embryophyta</taxon>
        <taxon>Tracheophyta</taxon>
        <taxon>Spermatophyta</taxon>
        <taxon>Magnoliopsida</taxon>
        <taxon>eudicotyledons</taxon>
        <taxon>Gunneridae</taxon>
        <taxon>Pentapetalae</taxon>
        <taxon>rosids</taxon>
        <taxon>malvids</taxon>
        <taxon>Malvales</taxon>
        <taxon>Malvaceae</taxon>
        <taxon>Malvoideae</taxon>
        <taxon>Hibiscus</taxon>
    </lineage>
</organism>
<keyword evidence="7" id="KW-0493">Microtubule</keyword>
<evidence type="ECO:0000256" key="5">
    <source>
        <dbReference type="ARBA" id="ARBA00022490"/>
    </source>
</evidence>
<keyword evidence="13" id="KW-0862">Zinc</keyword>
<evidence type="ECO:0000256" key="7">
    <source>
        <dbReference type="ARBA" id="ARBA00022701"/>
    </source>
</evidence>
<protein>
    <recommendedName>
        <fullName evidence="15">CCHC-type domain-containing protein</fullName>
    </recommendedName>
</protein>
<evidence type="ECO:0000256" key="1">
    <source>
        <dbReference type="ARBA" id="ARBA00004186"/>
    </source>
</evidence>
<dbReference type="InterPro" id="IPR001878">
    <property type="entry name" value="Znf_CCHC"/>
</dbReference>
<evidence type="ECO:0000256" key="3">
    <source>
        <dbReference type="ARBA" id="ARBA00007716"/>
    </source>
</evidence>
<comment type="similarity">
    <text evidence="3">Belongs to the SKA3 family.</text>
</comment>
<evidence type="ECO:0000256" key="10">
    <source>
        <dbReference type="ARBA" id="ARBA00023212"/>
    </source>
</evidence>
<keyword evidence="10" id="KW-0206">Cytoskeleton</keyword>
<dbReference type="PANTHER" id="PTHR48118">
    <property type="entry name" value="SPINDLE AND KINETOCHORE-ASSOCIATED PROTEIN 3"/>
    <property type="match status" value="1"/>
</dbReference>
<keyword evidence="11" id="KW-0131">Cell cycle</keyword>
<evidence type="ECO:0000256" key="13">
    <source>
        <dbReference type="PROSITE-ProRule" id="PRU00047"/>
    </source>
</evidence>
<dbReference type="PROSITE" id="PS50158">
    <property type="entry name" value="ZF_CCHC"/>
    <property type="match status" value="1"/>
</dbReference>
<keyword evidence="13" id="KW-0863">Zinc-finger</keyword>
<gene>
    <name evidence="16" type="ORF">V6N11_022794</name>
</gene>
<name>A0ABR2TKQ7_9ROSI</name>
<evidence type="ECO:0000256" key="9">
    <source>
        <dbReference type="ARBA" id="ARBA00022838"/>
    </source>
</evidence>
<keyword evidence="8" id="KW-0498">Mitosis</keyword>
<evidence type="ECO:0000256" key="8">
    <source>
        <dbReference type="ARBA" id="ARBA00022776"/>
    </source>
</evidence>
<evidence type="ECO:0000256" key="4">
    <source>
        <dbReference type="ARBA" id="ARBA00022454"/>
    </source>
</evidence>
<dbReference type="PANTHER" id="PTHR48118:SF1">
    <property type="entry name" value="SPINDLE AND KINETOCHORE-ASSOCIATED PROTEIN 3"/>
    <property type="match status" value="1"/>
</dbReference>
<keyword evidence="4" id="KW-0158">Chromosome</keyword>
<feature type="domain" description="CCHC-type" evidence="15">
    <location>
        <begin position="635"/>
        <end position="650"/>
    </location>
</feature>
<keyword evidence="9" id="KW-0995">Kinetochore</keyword>